<comment type="caution">
    <text evidence="1">The sequence shown here is derived from an EMBL/GenBank/DDBJ whole genome shotgun (WGS) entry which is preliminary data.</text>
</comment>
<name>A0A9P9JLF6_FUSSL</name>
<gene>
    <name evidence="1" type="ORF">B0J15DRAFT_234056</name>
</gene>
<keyword evidence="2" id="KW-1185">Reference proteome</keyword>
<dbReference type="OrthoDB" id="1577640at2759"/>
<evidence type="ECO:0000313" key="2">
    <source>
        <dbReference type="Proteomes" id="UP000736672"/>
    </source>
</evidence>
<organism evidence="1 2">
    <name type="scientific">Fusarium solani</name>
    <name type="common">Filamentous fungus</name>
    <dbReference type="NCBI Taxonomy" id="169388"/>
    <lineage>
        <taxon>Eukaryota</taxon>
        <taxon>Fungi</taxon>
        <taxon>Dikarya</taxon>
        <taxon>Ascomycota</taxon>
        <taxon>Pezizomycotina</taxon>
        <taxon>Sordariomycetes</taxon>
        <taxon>Hypocreomycetidae</taxon>
        <taxon>Hypocreales</taxon>
        <taxon>Nectriaceae</taxon>
        <taxon>Fusarium</taxon>
        <taxon>Fusarium solani species complex</taxon>
    </lineage>
</organism>
<dbReference type="AlphaFoldDB" id="A0A9P9JLF6"/>
<proteinExistence type="predicted"/>
<accession>A0A9P9JLF6</accession>
<dbReference type="EMBL" id="JAGTJS010000056">
    <property type="protein sequence ID" value="KAH7222694.1"/>
    <property type="molecule type" value="Genomic_DNA"/>
</dbReference>
<evidence type="ECO:0000313" key="1">
    <source>
        <dbReference type="EMBL" id="KAH7222694.1"/>
    </source>
</evidence>
<sequence length="238" mass="26910">MPSEANLKAAREVVDGGRISYLNGDLDKKQHITRLNLEDFRHALGWCSEPKFYAGCLTGSKLVDQPPVSHSRLPKPHAGYVLVNTSVSEGNIIFNGPTFDLGAKDKPVQVSRSGYIPLLQWMATKFVLLWDEGDKRGWPINGTSALLHVVWASLAHDKNDDFSSAFLFEGLQELDKIDKANSAIHMLINRSNLDLKLYREQDGYLLLESRIEYFCKTCWRNSSTIRRCFRQQMSACTS</sequence>
<protein>
    <submittedName>
        <fullName evidence="1">Uncharacterized protein</fullName>
    </submittedName>
</protein>
<reference evidence="1" key="1">
    <citation type="journal article" date="2021" name="Nat. Commun.">
        <title>Genetic determinants of endophytism in the Arabidopsis root mycobiome.</title>
        <authorList>
            <person name="Mesny F."/>
            <person name="Miyauchi S."/>
            <person name="Thiergart T."/>
            <person name="Pickel B."/>
            <person name="Atanasova L."/>
            <person name="Karlsson M."/>
            <person name="Huettel B."/>
            <person name="Barry K.W."/>
            <person name="Haridas S."/>
            <person name="Chen C."/>
            <person name="Bauer D."/>
            <person name="Andreopoulos W."/>
            <person name="Pangilinan J."/>
            <person name="LaButti K."/>
            <person name="Riley R."/>
            <person name="Lipzen A."/>
            <person name="Clum A."/>
            <person name="Drula E."/>
            <person name="Henrissat B."/>
            <person name="Kohler A."/>
            <person name="Grigoriev I.V."/>
            <person name="Martin F.M."/>
            <person name="Hacquard S."/>
        </authorList>
    </citation>
    <scope>NUCLEOTIDE SEQUENCE</scope>
    <source>
        <strain evidence="1">FSSC 5 MPI-SDFR-AT-0091</strain>
    </source>
</reference>
<dbReference type="Proteomes" id="UP000736672">
    <property type="component" value="Unassembled WGS sequence"/>
</dbReference>